<protein>
    <submittedName>
        <fullName evidence="2">Uncharacterized protein</fullName>
    </submittedName>
</protein>
<accession>A0A1P8WF86</accession>
<dbReference type="EMBL" id="CP017641">
    <property type="protein sequence ID" value="APZ91942.1"/>
    <property type="molecule type" value="Genomic_DNA"/>
</dbReference>
<dbReference type="KEGG" id="fmr:Fuma_01543"/>
<evidence type="ECO:0000313" key="1">
    <source>
        <dbReference type="EMBL" id="APZ91942.1"/>
    </source>
</evidence>
<gene>
    <name evidence="1" type="ORF">Fuma_01543</name>
    <name evidence="2" type="ORF">Fuma_02321</name>
</gene>
<evidence type="ECO:0000313" key="3">
    <source>
        <dbReference type="Proteomes" id="UP000187735"/>
    </source>
</evidence>
<dbReference type="EMBL" id="CP017641">
    <property type="protein sequence ID" value="APZ92709.1"/>
    <property type="molecule type" value="Genomic_DNA"/>
</dbReference>
<sequence length="37" mass="4477">MCRRSSLFRNVTRAERLVSIVRFIVVNPLFGMTKRHW</sequence>
<proteinExistence type="predicted"/>
<dbReference type="KEGG" id="fmr:Fuma_02321"/>
<dbReference type="Proteomes" id="UP000187735">
    <property type="component" value="Chromosome"/>
</dbReference>
<reference evidence="2 3" key="1">
    <citation type="journal article" date="2016" name="Front. Microbiol.">
        <title>Fuerstia marisgermanicae gen. nov., sp. nov., an Unusual Member of the Phylum Planctomycetes from the German Wadden Sea.</title>
        <authorList>
            <person name="Kohn T."/>
            <person name="Heuer A."/>
            <person name="Jogler M."/>
            <person name="Vollmers J."/>
            <person name="Boedeker C."/>
            <person name="Bunk B."/>
            <person name="Rast P."/>
            <person name="Borchert D."/>
            <person name="Glockner I."/>
            <person name="Freese H.M."/>
            <person name="Klenk H.P."/>
            <person name="Overmann J."/>
            <person name="Kaster A.K."/>
            <person name="Rohde M."/>
            <person name="Wiegand S."/>
            <person name="Jogler C."/>
        </authorList>
    </citation>
    <scope>NUCLEOTIDE SEQUENCE [LARGE SCALE GENOMIC DNA]</scope>
    <source>
        <strain evidence="2 3">NH11</strain>
    </source>
</reference>
<evidence type="ECO:0000313" key="2">
    <source>
        <dbReference type="EMBL" id="APZ92709.1"/>
    </source>
</evidence>
<organism evidence="2 3">
    <name type="scientific">Fuerstiella marisgermanici</name>
    <dbReference type="NCBI Taxonomy" id="1891926"/>
    <lineage>
        <taxon>Bacteria</taxon>
        <taxon>Pseudomonadati</taxon>
        <taxon>Planctomycetota</taxon>
        <taxon>Planctomycetia</taxon>
        <taxon>Planctomycetales</taxon>
        <taxon>Planctomycetaceae</taxon>
        <taxon>Fuerstiella</taxon>
    </lineage>
</organism>
<keyword evidence="3" id="KW-1185">Reference proteome</keyword>
<name>A0A1P8WF86_9PLAN</name>
<dbReference type="AlphaFoldDB" id="A0A1P8WF86"/>